<keyword evidence="3" id="KW-1185">Reference proteome</keyword>
<protein>
    <submittedName>
        <fullName evidence="2">DUF4194 domain-containing protein</fullName>
    </submittedName>
</protein>
<organism evidence="2 3">
    <name type="scientific">Klenkia sesuvii</name>
    <dbReference type="NCBI Taxonomy" id="3103137"/>
    <lineage>
        <taxon>Bacteria</taxon>
        <taxon>Bacillati</taxon>
        <taxon>Actinomycetota</taxon>
        <taxon>Actinomycetes</taxon>
        <taxon>Geodermatophilales</taxon>
        <taxon>Geodermatophilaceae</taxon>
        <taxon>Klenkia</taxon>
    </lineage>
</organism>
<evidence type="ECO:0000313" key="3">
    <source>
        <dbReference type="Proteomes" id="UP001361570"/>
    </source>
</evidence>
<dbReference type="Pfam" id="PF13835">
    <property type="entry name" value="DUF4194"/>
    <property type="match status" value="1"/>
</dbReference>
<gene>
    <name evidence="2" type="ORF">TEK04_09500</name>
</gene>
<evidence type="ECO:0000313" key="2">
    <source>
        <dbReference type="EMBL" id="MEI4271957.1"/>
    </source>
</evidence>
<dbReference type="InterPro" id="IPR025449">
    <property type="entry name" value="JetB"/>
</dbReference>
<comment type="caution">
    <text evidence="2">The sequence shown here is derived from an EMBL/GenBank/DDBJ whole genome shotgun (WGS) entry which is preliminary data.</text>
</comment>
<dbReference type="EMBL" id="JBAPLU010000008">
    <property type="protein sequence ID" value="MEI4271957.1"/>
    <property type="molecule type" value="Genomic_DNA"/>
</dbReference>
<name>A0ABU8DSX1_9ACTN</name>
<accession>A0ABU8DSX1</accession>
<dbReference type="Proteomes" id="UP001361570">
    <property type="component" value="Unassembled WGS sequence"/>
</dbReference>
<proteinExistence type="predicted"/>
<reference evidence="2 3" key="1">
    <citation type="submission" date="2024-03" db="EMBL/GenBank/DDBJ databases">
        <title>Draft genome sequence of Klenkia sp. LSe6-5.</title>
        <authorList>
            <person name="Duangmal K."/>
            <person name="Chantavorakit T."/>
        </authorList>
    </citation>
    <scope>NUCLEOTIDE SEQUENCE [LARGE SCALE GENOMIC DNA]</scope>
    <source>
        <strain evidence="2 3">LSe6-5</strain>
    </source>
</reference>
<dbReference type="RefSeq" id="WP_336404095.1">
    <property type="nucleotide sequence ID" value="NZ_JBAPLU010000008.1"/>
</dbReference>
<feature type="compositionally biased region" description="Acidic residues" evidence="1">
    <location>
        <begin position="207"/>
        <end position="218"/>
    </location>
</feature>
<evidence type="ECO:0000256" key="1">
    <source>
        <dbReference type="SAM" id="MobiDB-lite"/>
    </source>
</evidence>
<feature type="region of interest" description="Disordered" evidence="1">
    <location>
        <begin position="195"/>
        <end position="218"/>
    </location>
</feature>
<sequence length="218" mass="23947">MSAPRHSELDVPLVLTSLLRGVVEQDSHPQVWRHLQGAAPQVRERVADLGLDLVLDDVEGYAFLRAQPDQQLAELRAGRPALPRLVRRHALTYPVSLLLALLRKRLAEFDASSGEARLVLTREQVVDLVAVFLAGSGQEARVVQQVDSALGKVVDLGFVRKLPGADAGYEVRRILKAFVDGQWLADFEERLRAYLHGPDGPPQDAQPADDETTGGEGR</sequence>